<dbReference type="SUPFAM" id="SSF57716">
    <property type="entry name" value="Glucocorticoid receptor-like (DNA-binding domain)"/>
    <property type="match status" value="1"/>
</dbReference>
<keyword evidence="10" id="KW-0539">Nucleus</keyword>
<dbReference type="Gene3D" id="3.30.50.10">
    <property type="entry name" value="Erythroid Transcription Factor GATA-1, subunit A"/>
    <property type="match status" value="1"/>
</dbReference>
<feature type="compositionally biased region" description="Low complexity" evidence="11">
    <location>
        <begin position="1123"/>
        <end position="1134"/>
    </location>
</feature>
<dbReference type="AlphaFoldDB" id="A0ABD2JNL3"/>
<feature type="compositionally biased region" description="Low complexity" evidence="11">
    <location>
        <begin position="817"/>
        <end position="884"/>
    </location>
</feature>
<evidence type="ECO:0000313" key="15">
    <source>
        <dbReference type="Proteomes" id="UP001620626"/>
    </source>
</evidence>
<organism evidence="14 15">
    <name type="scientific">Heterodera trifolii</name>
    <dbReference type="NCBI Taxonomy" id="157864"/>
    <lineage>
        <taxon>Eukaryota</taxon>
        <taxon>Metazoa</taxon>
        <taxon>Ecdysozoa</taxon>
        <taxon>Nematoda</taxon>
        <taxon>Chromadorea</taxon>
        <taxon>Rhabditida</taxon>
        <taxon>Tylenchina</taxon>
        <taxon>Tylenchomorpha</taxon>
        <taxon>Tylenchoidea</taxon>
        <taxon>Heteroderidae</taxon>
        <taxon>Heteroderinae</taxon>
        <taxon>Heterodera</taxon>
    </lineage>
</organism>
<dbReference type="InterPro" id="IPR000536">
    <property type="entry name" value="Nucl_hrmn_rcpt_lig-bd"/>
</dbReference>
<dbReference type="FunFam" id="3.30.50.10:FF:000030">
    <property type="entry name" value="Nuclear Hormone Receptor family"/>
    <property type="match status" value="1"/>
</dbReference>
<dbReference type="PRINTS" id="PR00047">
    <property type="entry name" value="STROIDFINGER"/>
</dbReference>
<evidence type="ECO:0000256" key="5">
    <source>
        <dbReference type="ARBA" id="ARBA00022833"/>
    </source>
</evidence>
<comment type="caution">
    <text evidence="14">The sequence shown here is derived from an EMBL/GenBank/DDBJ whole genome shotgun (WGS) entry which is preliminary data.</text>
</comment>
<name>A0ABD2JNL3_9BILA</name>
<accession>A0ABD2JNL3</accession>
<feature type="compositionally biased region" description="Low complexity" evidence="11">
    <location>
        <begin position="790"/>
        <end position="801"/>
    </location>
</feature>
<keyword evidence="9" id="KW-0675">Receptor</keyword>
<evidence type="ECO:0000256" key="6">
    <source>
        <dbReference type="ARBA" id="ARBA00023015"/>
    </source>
</evidence>
<dbReference type="GO" id="GO:0003677">
    <property type="term" value="F:DNA binding"/>
    <property type="evidence" value="ECO:0007669"/>
    <property type="project" value="UniProtKB-KW"/>
</dbReference>
<feature type="region of interest" description="Disordered" evidence="11">
    <location>
        <begin position="413"/>
        <end position="465"/>
    </location>
</feature>
<evidence type="ECO:0000259" key="13">
    <source>
        <dbReference type="PROSITE" id="PS51843"/>
    </source>
</evidence>
<dbReference type="CDD" id="cd06157">
    <property type="entry name" value="NR_LBD"/>
    <property type="match status" value="1"/>
</dbReference>
<dbReference type="InterPro" id="IPR013088">
    <property type="entry name" value="Znf_NHR/GATA"/>
</dbReference>
<dbReference type="SMART" id="SM00399">
    <property type="entry name" value="ZnF_C4"/>
    <property type="match status" value="1"/>
</dbReference>
<feature type="region of interest" description="Disordered" evidence="11">
    <location>
        <begin position="1083"/>
        <end position="1140"/>
    </location>
</feature>
<protein>
    <submittedName>
        <fullName evidence="14">Uncharacterized protein</fullName>
    </submittedName>
</protein>
<keyword evidence="3" id="KW-0479">Metal-binding</keyword>
<dbReference type="Pfam" id="PF00105">
    <property type="entry name" value="zf-C4"/>
    <property type="match status" value="1"/>
</dbReference>
<feature type="compositionally biased region" description="Basic and acidic residues" evidence="11">
    <location>
        <begin position="807"/>
        <end position="816"/>
    </location>
</feature>
<feature type="region of interest" description="Disordered" evidence="11">
    <location>
        <begin position="165"/>
        <end position="203"/>
    </location>
</feature>
<evidence type="ECO:0000256" key="4">
    <source>
        <dbReference type="ARBA" id="ARBA00022771"/>
    </source>
</evidence>
<proteinExistence type="inferred from homology"/>
<evidence type="ECO:0000256" key="1">
    <source>
        <dbReference type="ARBA" id="ARBA00004123"/>
    </source>
</evidence>
<evidence type="ECO:0000256" key="7">
    <source>
        <dbReference type="ARBA" id="ARBA00023125"/>
    </source>
</evidence>
<dbReference type="GO" id="GO:0005634">
    <property type="term" value="C:nucleus"/>
    <property type="evidence" value="ECO:0007669"/>
    <property type="project" value="UniProtKB-SubCell"/>
</dbReference>
<dbReference type="EMBL" id="JBICBT010000927">
    <property type="protein sequence ID" value="KAL3092201.1"/>
    <property type="molecule type" value="Genomic_DNA"/>
</dbReference>
<dbReference type="SMART" id="SM00430">
    <property type="entry name" value="HOLI"/>
    <property type="match status" value="1"/>
</dbReference>
<dbReference type="InterPro" id="IPR001628">
    <property type="entry name" value="Znf_hrmn_rcpt"/>
</dbReference>
<comment type="similarity">
    <text evidence="2">Belongs to the nuclear hormone receptor family.</text>
</comment>
<dbReference type="InterPro" id="IPR050274">
    <property type="entry name" value="Nuclear_hormone_rcpt_NR2"/>
</dbReference>
<keyword evidence="7" id="KW-0238">DNA-binding</keyword>
<comment type="subcellular location">
    <subcellularLocation>
        <location evidence="1">Nucleus</location>
    </subcellularLocation>
</comment>
<feature type="domain" description="NR LBD" evidence="13">
    <location>
        <begin position="507"/>
        <end position="741"/>
    </location>
</feature>
<dbReference type="InterPro" id="IPR035500">
    <property type="entry name" value="NHR-like_dom_sf"/>
</dbReference>
<dbReference type="InterPro" id="IPR049636">
    <property type="entry name" value="HNF4-like_DBD"/>
</dbReference>
<reference evidence="14 15" key="1">
    <citation type="submission" date="2024-10" db="EMBL/GenBank/DDBJ databases">
        <authorList>
            <person name="Kim D."/>
        </authorList>
    </citation>
    <scope>NUCLEOTIDE SEQUENCE [LARGE SCALE GENOMIC DNA]</scope>
    <source>
        <strain evidence="14">BH-2024</strain>
    </source>
</reference>
<dbReference type="CDD" id="cd06960">
    <property type="entry name" value="NR_DBD_HNF4A"/>
    <property type="match status" value="1"/>
</dbReference>
<keyword evidence="5" id="KW-0862">Zinc</keyword>
<evidence type="ECO:0000256" key="10">
    <source>
        <dbReference type="ARBA" id="ARBA00023242"/>
    </source>
</evidence>
<dbReference type="Gene3D" id="1.10.565.10">
    <property type="entry name" value="Retinoid X Receptor"/>
    <property type="match status" value="1"/>
</dbReference>
<feature type="domain" description="Nuclear receptor" evidence="12">
    <location>
        <begin position="90"/>
        <end position="165"/>
    </location>
</feature>
<keyword evidence="4" id="KW-0863">Zinc-finger</keyword>
<dbReference type="SUPFAM" id="SSF48508">
    <property type="entry name" value="Nuclear receptor ligand-binding domain"/>
    <property type="match status" value="1"/>
</dbReference>
<keyword evidence="6" id="KW-0805">Transcription regulation</keyword>
<feature type="compositionally biased region" description="Low complexity" evidence="11">
    <location>
        <begin position="1094"/>
        <end position="1112"/>
    </location>
</feature>
<dbReference type="PROSITE" id="PS00031">
    <property type="entry name" value="NUCLEAR_REC_DBD_1"/>
    <property type="match status" value="1"/>
</dbReference>
<dbReference type="PROSITE" id="PS51843">
    <property type="entry name" value="NR_LBD"/>
    <property type="match status" value="1"/>
</dbReference>
<evidence type="ECO:0000256" key="8">
    <source>
        <dbReference type="ARBA" id="ARBA00023163"/>
    </source>
</evidence>
<dbReference type="Proteomes" id="UP001620626">
    <property type="component" value="Unassembled WGS sequence"/>
</dbReference>
<gene>
    <name evidence="14" type="ORF">niasHT_023760</name>
</gene>
<evidence type="ECO:0000256" key="11">
    <source>
        <dbReference type="SAM" id="MobiDB-lite"/>
    </source>
</evidence>
<dbReference type="Pfam" id="PF00104">
    <property type="entry name" value="Hormone_recep"/>
    <property type="match status" value="1"/>
</dbReference>
<dbReference type="PROSITE" id="PS51030">
    <property type="entry name" value="NUCLEAR_REC_DBD_2"/>
    <property type="match status" value="1"/>
</dbReference>
<feature type="compositionally biased region" description="Low complexity" evidence="11">
    <location>
        <begin position="447"/>
        <end position="457"/>
    </location>
</feature>
<sequence length="1140" mass="123163">MDNYFVNSVASAASVVSPSPSLCSSASSSVHAMCGIGGTGPSSSHTSPMMLYMMNSGGSGGGSSGAVAGTDGADEQHQAHEMEEGEEAEPEQCLVCNDVATGYHYGTPSCNGCKTFFRRTVMKNQTFQCQYNGNCPVDKTVRCACRHCRFKKCLAVGMNKDAIQQNRDPIGYTKRTRRYPSDRQPRQKQQSKQSPMTDSSDGANPCGSAMFSAAAASMPSSSFSGPGSSAYLMPAGASSSAGAFTPAYAGGAGSSSSSAGAITPAYFCGAGPSAYTPEYAGGAGSSSAGAFTPAYVGGAPAHASAAYFAGASASFTKALSIQIPTLKLSPLSGPSGANFAGGYPNYNNNTSNNMQAQHQHHLWQQHQAQQQQYFTAANGTNSSHFGTMPNDQSIGGGTSAGFVFSKSVGGTSSSSASSSSFPTPIYGNTNAPQNDGGCAGGITTKKQQQQQQSQQNQTPPNNVPAEQMEEDTLLRRMIGIEQILIRIRNSKVNVRKTLSDVMMNSSSMFDDATMVAKMSLESFQMPSILQRAKQEDFVYWHEREWLLMIEWAKMLPVFHTLSIVDKLALLRHSAITFPSLLQCFYSPDVGPDTIVFPSGAFFDRTLDPTNSTGFQRKNFKMLDNLLSPIRKMQIDQNEFAGAKAIFFLNPGNFEDDSDAEDLSPEAKRRIAVTRSSITNALYRYMVQKRGMEHAAEKFGKLLLLGTAIATMSCEMKEAVVVADFFSQVHFSSFARQLLLARDENDFHADGDEAVQQSQQKVDDEIDKMCMAIGPNARTPTTMAFADTKMSTSSMPSSASSSNWLKMKTKDNNHNAEDNNNGQQHMWHTQQLQHHQQQQYQQQQQQYPQGQQFQQGQQQQLHHQHKQQQYQRGQQFQQGQQHGHGTCANNGTNNASYWQNVDKCDDDDDNNNNDAKNRDEQHQQLSMWMRTHGVIEADETSSSAMDCWAPAKVSASTTATPAPFAASIPNSSVASAATTPAPLTATPTEHMAYQQQRQQYHTAHPMNAAQPWAHQQQQQVPHSTAVSTAAIASYAAAVTTKPTMTSTGTSPVGSDGLASFNPLQTHLMHEALQPIEHETAITTSSPHHNYHHQSTDIISSSSPSLLQKQQNPSVGMVNPPSNGSISQHSSTSPPSLTNVLL</sequence>
<feature type="region of interest" description="Disordered" evidence="11">
    <location>
        <begin position="60"/>
        <end position="85"/>
    </location>
</feature>
<dbReference type="PANTHER" id="PTHR24083">
    <property type="entry name" value="NUCLEAR HORMONE RECEPTOR"/>
    <property type="match status" value="1"/>
</dbReference>
<keyword evidence="8" id="KW-0804">Transcription</keyword>
<feature type="region of interest" description="Disordered" evidence="11">
    <location>
        <begin position="788"/>
        <end position="921"/>
    </location>
</feature>
<evidence type="ECO:0000256" key="2">
    <source>
        <dbReference type="ARBA" id="ARBA00005993"/>
    </source>
</evidence>
<evidence type="ECO:0000313" key="14">
    <source>
        <dbReference type="EMBL" id="KAL3092201.1"/>
    </source>
</evidence>
<dbReference type="GO" id="GO:0008270">
    <property type="term" value="F:zinc ion binding"/>
    <property type="evidence" value="ECO:0007669"/>
    <property type="project" value="UniProtKB-KW"/>
</dbReference>
<evidence type="ECO:0000256" key="3">
    <source>
        <dbReference type="ARBA" id="ARBA00022723"/>
    </source>
</evidence>
<feature type="compositionally biased region" description="Polar residues" evidence="11">
    <location>
        <begin position="886"/>
        <end position="898"/>
    </location>
</feature>
<keyword evidence="15" id="KW-1185">Reference proteome</keyword>
<evidence type="ECO:0000259" key="12">
    <source>
        <dbReference type="PROSITE" id="PS51030"/>
    </source>
</evidence>
<evidence type="ECO:0000256" key="9">
    <source>
        <dbReference type="ARBA" id="ARBA00023170"/>
    </source>
</evidence>